<proteinExistence type="predicted"/>
<reference evidence="1" key="2">
    <citation type="journal article" date="2015" name="Fish Shellfish Immunol.">
        <title>Early steps in the European eel (Anguilla anguilla)-Vibrio vulnificus interaction in the gills: Role of the RtxA13 toxin.</title>
        <authorList>
            <person name="Callol A."/>
            <person name="Pajuelo D."/>
            <person name="Ebbesson L."/>
            <person name="Teles M."/>
            <person name="MacKenzie S."/>
            <person name="Amaro C."/>
        </authorList>
    </citation>
    <scope>NUCLEOTIDE SEQUENCE</scope>
</reference>
<accession>A0A0E9PFY4</accession>
<protein>
    <submittedName>
        <fullName evidence="1">Uncharacterized protein</fullName>
    </submittedName>
</protein>
<evidence type="ECO:0000313" key="1">
    <source>
        <dbReference type="EMBL" id="JAH03197.1"/>
    </source>
</evidence>
<sequence length="78" mass="8777">MNAIKCIHEDKNIESTHQPTKTLTCHTVWMLIRCDDIIITSGVSSITRSPESKETSGDLWLNLRTVTQAGQWGPSEQH</sequence>
<dbReference type="EMBL" id="GBXM01105380">
    <property type="protein sequence ID" value="JAH03197.1"/>
    <property type="molecule type" value="Transcribed_RNA"/>
</dbReference>
<organism evidence="1">
    <name type="scientific">Anguilla anguilla</name>
    <name type="common">European freshwater eel</name>
    <name type="synonym">Muraena anguilla</name>
    <dbReference type="NCBI Taxonomy" id="7936"/>
    <lineage>
        <taxon>Eukaryota</taxon>
        <taxon>Metazoa</taxon>
        <taxon>Chordata</taxon>
        <taxon>Craniata</taxon>
        <taxon>Vertebrata</taxon>
        <taxon>Euteleostomi</taxon>
        <taxon>Actinopterygii</taxon>
        <taxon>Neopterygii</taxon>
        <taxon>Teleostei</taxon>
        <taxon>Anguilliformes</taxon>
        <taxon>Anguillidae</taxon>
        <taxon>Anguilla</taxon>
    </lineage>
</organism>
<name>A0A0E9PFY4_ANGAN</name>
<dbReference type="AlphaFoldDB" id="A0A0E9PFY4"/>
<reference evidence="1" key="1">
    <citation type="submission" date="2014-11" db="EMBL/GenBank/DDBJ databases">
        <authorList>
            <person name="Amaro Gonzalez C."/>
        </authorList>
    </citation>
    <scope>NUCLEOTIDE SEQUENCE</scope>
</reference>